<name>R4YWG5_9ACTN</name>
<gene>
    <name evidence="1" type="ORF">BN381_100175</name>
</gene>
<evidence type="ECO:0000313" key="1">
    <source>
        <dbReference type="EMBL" id="CCM62288.1"/>
    </source>
</evidence>
<dbReference type="Proteomes" id="UP000018291">
    <property type="component" value="Unassembled WGS sequence"/>
</dbReference>
<keyword evidence="2" id="KW-1185">Reference proteome</keyword>
<dbReference type="EMBL" id="CANL01000002">
    <property type="protein sequence ID" value="CCM62288.1"/>
    <property type="molecule type" value="Genomic_DNA"/>
</dbReference>
<proteinExistence type="predicted"/>
<dbReference type="HOGENOM" id="CLU_3267318_0_0_11"/>
<evidence type="ECO:0000313" key="2">
    <source>
        <dbReference type="Proteomes" id="UP000018291"/>
    </source>
</evidence>
<comment type="caution">
    <text evidence="1">The sequence shown here is derived from an EMBL/GenBank/DDBJ whole genome shotgun (WGS) entry which is preliminary data.</text>
</comment>
<dbReference type="AntiFam" id="ANF00014">
    <property type="entry name" value="tRNA translation"/>
</dbReference>
<sequence>MGLAGFEPATSPLSGVRSNQLSYSPGLCIKLAAGCAVERTG</sequence>
<accession>R4YWG5</accession>
<protein>
    <submittedName>
        <fullName evidence="1">Uncharacterized protein</fullName>
    </submittedName>
</protein>
<organism evidence="1 2">
    <name type="scientific">Candidatus Neomicrothrix parvicella RN1</name>
    <dbReference type="NCBI Taxonomy" id="1229780"/>
    <lineage>
        <taxon>Bacteria</taxon>
        <taxon>Bacillati</taxon>
        <taxon>Actinomycetota</taxon>
        <taxon>Acidimicrobiia</taxon>
        <taxon>Acidimicrobiales</taxon>
        <taxon>Microthrixaceae</taxon>
        <taxon>Candidatus Neomicrothrix</taxon>
    </lineage>
</organism>
<dbReference type="STRING" id="1229780.BN381_100175"/>
<dbReference type="AlphaFoldDB" id="R4YWG5"/>
<reference evidence="1 2" key="1">
    <citation type="journal article" date="2013" name="ISME J.">
        <title>Metabolic model for the filamentous 'Candidatus Microthrix parvicella' based on genomic and metagenomic analyses.</title>
        <authorList>
            <person name="Jon McIlroy S."/>
            <person name="Kristiansen R."/>
            <person name="Albertsen M."/>
            <person name="Michael Karst S."/>
            <person name="Rossetti S."/>
            <person name="Lund Nielsen J."/>
            <person name="Tandoi V."/>
            <person name="James Seviour R."/>
            <person name="Nielsen P.H."/>
        </authorList>
    </citation>
    <scope>NUCLEOTIDE SEQUENCE [LARGE SCALE GENOMIC DNA]</scope>
    <source>
        <strain evidence="1 2">RN1</strain>
    </source>
</reference>